<protein>
    <submittedName>
        <fullName evidence="1">Uncharacterized protein</fullName>
    </submittedName>
</protein>
<proteinExistence type="predicted"/>
<evidence type="ECO:0000313" key="1">
    <source>
        <dbReference type="EMBL" id="CAE6711671.1"/>
    </source>
</evidence>
<comment type="caution">
    <text evidence="1">The sequence shown here is derived from an EMBL/GenBank/DDBJ whole genome shotgun (WGS) entry which is preliminary data.</text>
</comment>
<keyword evidence="2" id="KW-1185">Reference proteome</keyword>
<accession>A0ABM8QRR8</accession>
<gene>
    <name evidence="1" type="ORF">NSPZN2_11247</name>
</gene>
<sequence length="57" mass="6322">MTMLVLIHKECGGLALEESPVGEVCAIPVDRFPFPCFTCLEEIIDESELRLTQDLGI</sequence>
<reference evidence="1 2" key="1">
    <citation type="submission" date="2021-02" db="EMBL/GenBank/DDBJ databases">
        <authorList>
            <person name="Han P."/>
        </authorList>
    </citation>
    <scope>NUCLEOTIDE SEQUENCE [LARGE SCALE GENOMIC DNA]</scope>
    <source>
        <strain evidence="1">Candidatus Nitrospira sp. ZN2</strain>
    </source>
</reference>
<evidence type="ECO:0000313" key="2">
    <source>
        <dbReference type="Proteomes" id="UP000675880"/>
    </source>
</evidence>
<dbReference type="Proteomes" id="UP000675880">
    <property type="component" value="Unassembled WGS sequence"/>
</dbReference>
<name>A0ABM8QRR8_9BACT</name>
<organism evidence="1 2">
    <name type="scientific">Nitrospira defluvii</name>
    <dbReference type="NCBI Taxonomy" id="330214"/>
    <lineage>
        <taxon>Bacteria</taxon>
        <taxon>Pseudomonadati</taxon>
        <taxon>Nitrospirota</taxon>
        <taxon>Nitrospiria</taxon>
        <taxon>Nitrospirales</taxon>
        <taxon>Nitrospiraceae</taxon>
        <taxon>Nitrospira</taxon>
    </lineage>
</organism>
<dbReference type="EMBL" id="CAJNBJ010000001">
    <property type="protein sequence ID" value="CAE6711671.1"/>
    <property type="molecule type" value="Genomic_DNA"/>
</dbReference>